<reference evidence="1 2" key="1">
    <citation type="submission" date="2021-06" db="EMBL/GenBank/DDBJ databases">
        <authorList>
            <person name="Kallberg Y."/>
            <person name="Tangrot J."/>
            <person name="Rosling A."/>
        </authorList>
    </citation>
    <scope>NUCLEOTIDE SEQUENCE [LARGE SCALE GENOMIC DNA]</scope>
    <source>
        <strain evidence="1 2">120-4 pot B 10/14</strain>
    </source>
</reference>
<dbReference type="EMBL" id="CAJVQB010004013">
    <property type="protein sequence ID" value="CAG8624419.1"/>
    <property type="molecule type" value="Genomic_DNA"/>
</dbReference>
<keyword evidence="2" id="KW-1185">Reference proteome</keyword>
<protein>
    <submittedName>
        <fullName evidence="1">36421_t:CDS:1</fullName>
    </submittedName>
</protein>
<evidence type="ECO:0000313" key="2">
    <source>
        <dbReference type="Proteomes" id="UP000789901"/>
    </source>
</evidence>
<evidence type="ECO:0000313" key="1">
    <source>
        <dbReference type="EMBL" id="CAG8624419.1"/>
    </source>
</evidence>
<name>A0ABN7UMV7_GIGMA</name>
<sequence>MQKLISQAKMIETIKAAQLYKATGQMMISNEMLKKLPTKRYEIKVLSSTNNVALPNISTAQPIQQISHIQEDAHMSKKNL</sequence>
<gene>
    <name evidence="1" type="ORF">GMARGA_LOCUS8007</name>
</gene>
<dbReference type="Proteomes" id="UP000789901">
    <property type="component" value="Unassembled WGS sequence"/>
</dbReference>
<organism evidence="1 2">
    <name type="scientific">Gigaspora margarita</name>
    <dbReference type="NCBI Taxonomy" id="4874"/>
    <lineage>
        <taxon>Eukaryota</taxon>
        <taxon>Fungi</taxon>
        <taxon>Fungi incertae sedis</taxon>
        <taxon>Mucoromycota</taxon>
        <taxon>Glomeromycotina</taxon>
        <taxon>Glomeromycetes</taxon>
        <taxon>Diversisporales</taxon>
        <taxon>Gigasporaceae</taxon>
        <taxon>Gigaspora</taxon>
    </lineage>
</organism>
<proteinExistence type="predicted"/>
<accession>A0ABN7UMV7</accession>
<comment type="caution">
    <text evidence="1">The sequence shown here is derived from an EMBL/GenBank/DDBJ whole genome shotgun (WGS) entry which is preliminary data.</text>
</comment>